<protein>
    <submittedName>
        <fullName evidence="4">GSK3-beta interaction protein isoform X1</fullName>
    </submittedName>
</protein>
<evidence type="ECO:0000313" key="4">
    <source>
        <dbReference type="RefSeq" id="XP_011305866.1"/>
    </source>
</evidence>
<keyword evidence="3" id="KW-1185">Reference proteome</keyword>
<dbReference type="GO" id="GO:0060828">
    <property type="term" value="P:regulation of canonical Wnt signaling pathway"/>
    <property type="evidence" value="ECO:0007669"/>
    <property type="project" value="InterPro"/>
</dbReference>
<feature type="domain" description="GSKIP" evidence="2">
    <location>
        <begin position="22"/>
        <end position="120"/>
    </location>
</feature>
<comment type="similarity">
    <text evidence="1">Belongs to the GSKIP family.</text>
</comment>
<dbReference type="PANTHER" id="PTHR12490:SF4">
    <property type="entry name" value="GSK3B-INTERACTING PROTEIN"/>
    <property type="match status" value="1"/>
</dbReference>
<dbReference type="GO" id="GO:0019207">
    <property type="term" value="F:kinase regulator activity"/>
    <property type="evidence" value="ECO:0007669"/>
    <property type="project" value="TreeGrafter"/>
</dbReference>
<dbReference type="InterPro" id="IPR023231">
    <property type="entry name" value="GSKIP_dom_sf"/>
</dbReference>
<dbReference type="Pfam" id="PF05303">
    <property type="entry name" value="GSKIP_dom"/>
    <property type="match status" value="1"/>
</dbReference>
<evidence type="ECO:0000313" key="3">
    <source>
        <dbReference type="Proteomes" id="UP000694866"/>
    </source>
</evidence>
<dbReference type="SUPFAM" id="SSF103107">
    <property type="entry name" value="Hypothetical protein c14orf129, hspc210"/>
    <property type="match status" value="1"/>
</dbReference>
<dbReference type="GeneID" id="105268212"/>
<dbReference type="GO" id="GO:0051018">
    <property type="term" value="F:protein kinase A binding"/>
    <property type="evidence" value="ECO:0007669"/>
    <property type="project" value="TreeGrafter"/>
</dbReference>
<gene>
    <name evidence="4" type="primary">LOC105268212</name>
</gene>
<accession>A0A9R1U3L2</accession>
<dbReference type="GO" id="GO:0005737">
    <property type="term" value="C:cytoplasm"/>
    <property type="evidence" value="ECO:0007669"/>
    <property type="project" value="TreeGrafter"/>
</dbReference>
<name>A0A9R1U3L2_9HYME</name>
<evidence type="ECO:0000256" key="1">
    <source>
        <dbReference type="ARBA" id="ARBA00009571"/>
    </source>
</evidence>
<organism evidence="3 4">
    <name type="scientific">Fopius arisanus</name>
    <dbReference type="NCBI Taxonomy" id="64838"/>
    <lineage>
        <taxon>Eukaryota</taxon>
        <taxon>Metazoa</taxon>
        <taxon>Ecdysozoa</taxon>
        <taxon>Arthropoda</taxon>
        <taxon>Hexapoda</taxon>
        <taxon>Insecta</taxon>
        <taxon>Pterygota</taxon>
        <taxon>Neoptera</taxon>
        <taxon>Endopterygota</taxon>
        <taxon>Hymenoptera</taxon>
        <taxon>Apocrita</taxon>
        <taxon>Ichneumonoidea</taxon>
        <taxon>Braconidae</taxon>
        <taxon>Opiinae</taxon>
        <taxon>Fopius</taxon>
    </lineage>
</organism>
<dbReference type="RefSeq" id="XP_011305866.1">
    <property type="nucleotide sequence ID" value="XM_011307564.1"/>
</dbReference>
<dbReference type="Gene3D" id="3.30.2280.10">
    <property type="entry name" value="Hypothetical protein (hspc210)"/>
    <property type="match status" value="1"/>
</dbReference>
<evidence type="ECO:0000259" key="2">
    <source>
        <dbReference type="Pfam" id="PF05303"/>
    </source>
</evidence>
<dbReference type="Proteomes" id="UP000694866">
    <property type="component" value="Unplaced"/>
</dbReference>
<reference evidence="4" key="1">
    <citation type="submission" date="2025-08" db="UniProtKB">
        <authorList>
            <consortium name="RefSeq"/>
        </authorList>
    </citation>
    <scope>IDENTIFICATION</scope>
    <source>
        <strain evidence="4">USDA-PBARC FA_bdor</strain>
        <tissue evidence="4">Whole organism</tissue>
    </source>
</reference>
<dbReference type="PANTHER" id="PTHR12490">
    <property type="entry name" value="GSK3B-INTERACTING PROTEIN"/>
    <property type="match status" value="1"/>
</dbReference>
<dbReference type="AlphaFoldDB" id="A0A9R1U3L2"/>
<sequence length="124" mass="14276">MRDESKGMWHNEERVLDADQWRIEAQAIIDDVKAHVKDIRISEELQSTNSSIHLNLTTLENLKFCVHVSSEGFKITGNQHDTFTNTENEIYETPYGLLNSISPMYRESFGNSLMSKLNKLSQSQ</sequence>
<dbReference type="OrthoDB" id="5804279at2759"/>
<dbReference type="KEGG" id="fas:105268212"/>
<dbReference type="InterPro" id="IPR007967">
    <property type="entry name" value="GSKIP_dom"/>
</dbReference>
<proteinExistence type="inferred from homology"/>
<dbReference type="InterPro" id="IPR037395">
    <property type="entry name" value="GSKIP"/>
</dbReference>